<keyword evidence="7" id="KW-0520">NAD</keyword>
<evidence type="ECO:0000256" key="4">
    <source>
        <dbReference type="ARBA" id="ARBA00022643"/>
    </source>
</evidence>
<dbReference type="GO" id="GO:0016491">
    <property type="term" value="F:oxidoreductase activity"/>
    <property type="evidence" value="ECO:0007669"/>
    <property type="project" value="UniProtKB-KW"/>
</dbReference>
<dbReference type="SUPFAM" id="SSF46785">
    <property type="entry name" value="Winged helix' DNA-binding domain"/>
    <property type="match status" value="1"/>
</dbReference>
<dbReference type="PANTHER" id="PTHR43821:SF1">
    <property type="entry name" value="NAD(P)H NITROREDUCTASE YDJA-RELATED"/>
    <property type="match status" value="1"/>
</dbReference>
<keyword evidence="4" id="KW-0288">FMN</keyword>
<dbReference type="CDD" id="cd02135">
    <property type="entry name" value="YdjA-like"/>
    <property type="match status" value="1"/>
</dbReference>
<dbReference type="InterPro" id="IPR052530">
    <property type="entry name" value="NAD(P)H_nitroreductase"/>
</dbReference>
<dbReference type="Pfam" id="PF00881">
    <property type="entry name" value="Nitroreductase"/>
    <property type="match status" value="1"/>
</dbReference>
<evidence type="ECO:0000259" key="9">
    <source>
        <dbReference type="Pfam" id="PF00881"/>
    </source>
</evidence>
<dbReference type="Gene3D" id="3.40.109.10">
    <property type="entry name" value="NADH Oxidase"/>
    <property type="match status" value="1"/>
</dbReference>
<dbReference type="SUPFAM" id="SSF55469">
    <property type="entry name" value="FMN-dependent nitroreductase-like"/>
    <property type="match status" value="1"/>
</dbReference>
<evidence type="ECO:0000313" key="10">
    <source>
        <dbReference type="EMBL" id="MBB6563238.1"/>
    </source>
</evidence>
<proteinExistence type="inferred from homology"/>
<keyword evidence="5" id="KW-0521">NADP</keyword>
<evidence type="ECO:0000256" key="7">
    <source>
        <dbReference type="ARBA" id="ARBA00023027"/>
    </source>
</evidence>
<dbReference type="InterPro" id="IPR036388">
    <property type="entry name" value="WH-like_DNA-bd_sf"/>
</dbReference>
<comment type="similarity">
    <text evidence="2">Belongs to the nitroreductase family.</text>
</comment>
<keyword evidence="11" id="KW-1185">Reference proteome</keyword>
<evidence type="ECO:0000313" key="11">
    <source>
        <dbReference type="Proteomes" id="UP000575083"/>
    </source>
</evidence>
<evidence type="ECO:0000256" key="6">
    <source>
        <dbReference type="ARBA" id="ARBA00023002"/>
    </source>
</evidence>
<feature type="domain" description="Nitroreductase" evidence="9">
    <location>
        <begin position="97"/>
        <end position="252"/>
    </location>
</feature>
<gene>
    <name evidence="10" type="ORF">HNP48_005957</name>
</gene>
<organism evidence="10 11">
    <name type="scientific">Acidovorax soli</name>
    <dbReference type="NCBI Taxonomy" id="592050"/>
    <lineage>
        <taxon>Bacteria</taxon>
        <taxon>Pseudomonadati</taxon>
        <taxon>Pseudomonadota</taxon>
        <taxon>Betaproteobacteria</taxon>
        <taxon>Burkholderiales</taxon>
        <taxon>Comamonadaceae</taxon>
        <taxon>Acidovorax</taxon>
    </lineage>
</organism>
<dbReference type="PANTHER" id="PTHR43821">
    <property type="entry name" value="NAD(P)H NITROREDUCTASE YDJA-RELATED"/>
    <property type="match status" value="1"/>
</dbReference>
<feature type="region of interest" description="Disordered" evidence="8">
    <location>
        <begin position="266"/>
        <end position="306"/>
    </location>
</feature>
<sequence>MERENLECLVALGQERDWARAAERCGVTEERLNQVVHAAEEEYGHAIVVPGQTFQGFTPEGERVLAWANDFCAAFEQLAQCFATSRRRTLVAPLLERRSVSPKRLCGPGPSAHDLALIAQAGLHAPDHGGLHPWRLLEFAGGQRAQLADCFEAEKRRRDPLAPAADLQRAREHALRPPVLLAFIVSPKARTQVPLREQWLSAGAALGNMLNAAHQLGFGAIVLSGERCFDPQLSAELGLQPAESLAGFISLGSVVQAPPARKYASPEDVLSHWQPHGTPAADVPRSPPEADLEIDPIHDDKHNRHH</sequence>
<feature type="compositionally biased region" description="Basic and acidic residues" evidence="8">
    <location>
        <begin position="295"/>
        <end position="306"/>
    </location>
</feature>
<dbReference type="InterPro" id="IPR026021">
    <property type="entry name" value="YdjA-like"/>
</dbReference>
<evidence type="ECO:0000256" key="5">
    <source>
        <dbReference type="ARBA" id="ARBA00022857"/>
    </source>
</evidence>
<dbReference type="RefSeq" id="WP_184864045.1">
    <property type="nucleotide sequence ID" value="NZ_JACHLK010000017.1"/>
</dbReference>
<dbReference type="Proteomes" id="UP000575083">
    <property type="component" value="Unassembled WGS sequence"/>
</dbReference>
<keyword evidence="6" id="KW-0560">Oxidoreductase</keyword>
<evidence type="ECO:0000256" key="3">
    <source>
        <dbReference type="ARBA" id="ARBA00022630"/>
    </source>
</evidence>
<dbReference type="EMBL" id="JACHLK010000017">
    <property type="protein sequence ID" value="MBB6563238.1"/>
    <property type="molecule type" value="Genomic_DNA"/>
</dbReference>
<reference evidence="10 11" key="1">
    <citation type="submission" date="2020-08" db="EMBL/GenBank/DDBJ databases">
        <title>Functional genomics of gut bacteria from endangered species of beetles.</title>
        <authorList>
            <person name="Carlos-Shanley C."/>
        </authorList>
    </citation>
    <scope>NUCLEOTIDE SEQUENCE [LARGE SCALE GENOMIC DNA]</scope>
    <source>
        <strain evidence="10 11">S00198</strain>
    </source>
</reference>
<comment type="cofactor">
    <cofactor evidence="1">
        <name>FMN</name>
        <dbReference type="ChEBI" id="CHEBI:58210"/>
    </cofactor>
</comment>
<evidence type="ECO:0000256" key="8">
    <source>
        <dbReference type="SAM" id="MobiDB-lite"/>
    </source>
</evidence>
<dbReference type="AlphaFoldDB" id="A0A7X0PJR7"/>
<dbReference type="InterPro" id="IPR029479">
    <property type="entry name" value="Nitroreductase"/>
</dbReference>
<dbReference type="Gene3D" id="1.10.10.10">
    <property type="entry name" value="Winged helix-like DNA-binding domain superfamily/Winged helix DNA-binding domain"/>
    <property type="match status" value="1"/>
</dbReference>
<comment type="caution">
    <text evidence="10">The sequence shown here is derived from an EMBL/GenBank/DDBJ whole genome shotgun (WGS) entry which is preliminary data.</text>
</comment>
<evidence type="ECO:0000256" key="2">
    <source>
        <dbReference type="ARBA" id="ARBA00007118"/>
    </source>
</evidence>
<evidence type="ECO:0000256" key="1">
    <source>
        <dbReference type="ARBA" id="ARBA00001917"/>
    </source>
</evidence>
<dbReference type="InterPro" id="IPR036390">
    <property type="entry name" value="WH_DNA-bd_sf"/>
</dbReference>
<name>A0A7X0PJR7_9BURK</name>
<dbReference type="InterPro" id="IPR000415">
    <property type="entry name" value="Nitroreductase-like"/>
</dbReference>
<accession>A0A7X0PJR7</accession>
<keyword evidence="3" id="KW-0285">Flavoprotein</keyword>
<protein>
    <submittedName>
        <fullName evidence="10">Nitroreductase</fullName>
    </submittedName>
</protein>